<feature type="transmembrane region" description="Helical" evidence="10">
    <location>
        <begin position="739"/>
        <end position="757"/>
    </location>
</feature>
<keyword evidence="7 10" id="KW-1133">Transmembrane helix</keyword>
<protein>
    <submittedName>
        <fullName evidence="12">Cobalt ABC transporter</fullName>
    </submittedName>
</protein>
<dbReference type="Pfam" id="PF09991">
    <property type="entry name" value="DUF2232"/>
    <property type="match status" value="1"/>
</dbReference>
<feature type="region of interest" description="Disordered" evidence="9">
    <location>
        <begin position="679"/>
        <end position="700"/>
    </location>
</feature>
<evidence type="ECO:0000313" key="12">
    <source>
        <dbReference type="EMBL" id="ORA82890.1"/>
    </source>
</evidence>
<evidence type="ECO:0000256" key="2">
    <source>
        <dbReference type="ARBA" id="ARBA00005417"/>
    </source>
</evidence>
<feature type="transmembrane region" description="Helical" evidence="10">
    <location>
        <begin position="146"/>
        <end position="165"/>
    </location>
</feature>
<evidence type="ECO:0000256" key="4">
    <source>
        <dbReference type="ARBA" id="ARBA00022692"/>
    </source>
</evidence>
<dbReference type="PROSITE" id="PS50893">
    <property type="entry name" value="ABC_TRANSPORTER_2"/>
    <property type="match status" value="2"/>
</dbReference>
<comment type="caution">
    <text evidence="12">The sequence shown here is derived from an EMBL/GenBank/DDBJ whole genome shotgun (WGS) entry which is preliminary data.</text>
</comment>
<dbReference type="Proteomes" id="UP000243140">
    <property type="component" value="Unassembled WGS sequence"/>
</dbReference>
<keyword evidence="4 10" id="KW-0812">Transmembrane</keyword>
<dbReference type="Pfam" id="PF00005">
    <property type="entry name" value="ABC_tran"/>
    <property type="match status" value="2"/>
</dbReference>
<gene>
    <name evidence="12" type="ORF">BST29_11480</name>
</gene>
<evidence type="ECO:0000256" key="7">
    <source>
        <dbReference type="ARBA" id="ARBA00022989"/>
    </source>
</evidence>
<evidence type="ECO:0000256" key="9">
    <source>
        <dbReference type="SAM" id="MobiDB-lite"/>
    </source>
</evidence>
<dbReference type="InterPro" id="IPR017871">
    <property type="entry name" value="ABC_transporter-like_CS"/>
</dbReference>
<feature type="transmembrane region" description="Helical" evidence="10">
    <location>
        <begin position="31"/>
        <end position="55"/>
    </location>
</feature>
<keyword evidence="13" id="KW-1185">Reference proteome</keyword>
<evidence type="ECO:0000256" key="5">
    <source>
        <dbReference type="ARBA" id="ARBA00022741"/>
    </source>
</evidence>
<dbReference type="InterPro" id="IPR003339">
    <property type="entry name" value="ABC/ECF_trnsptr_transmembrane"/>
</dbReference>
<keyword evidence="3" id="KW-0813">Transport</keyword>
<feature type="transmembrane region" description="Helical" evidence="10">
    <location>
        <begin position="185"/>
        <end position="209"/>
    </location>
</feature>
<organism evidence="12 13">
    <name type="scientific">Mycobacterium malmoense</name>
    <dbReference type="NCBI Taxonomy" id="1780"/>
    <lineage>
        <taxon>Bacteria</taxon>
        <taxon>Bacillati</taxon>
        <taxon>Actinomycetota</taxon>
        <taxon>Actinomycetes</taxon>
        <taxon>Mycobacteriales</taxon>
        <taxon>Mycobacteriaceae</taxon>
        <taxon>Mycobacterium</taxon>
    </lineage>
</organism>
<evidence type="ECO:0000256" key="1">
    <source>
        <dbReference type="ARBA" id="ARBA00004141"/>
    </source>
</evidence>
<dbReference type="SMART" id="SM00382">
    <property type="entry name" value="AAA"/>
    <property type="match status" value="2"/>
</dbReference>
<comment type="similarity">
    <text evidence="2">Belongs to the ABC transporter superfamily.</text>
</comment>
<name>A0ABX3SUN3_MYCMA</name>
<dbReference type="InterPro" id="IPR027417">
    <property type="entry name" value="P-loop_NTPase"/>
</dbReference>
<dbReference type="InterPro" id="IPR015856">
    <property type="entry name" value="ABC_transpr_CbiO/EcfA_su"/>
</dbReference>
<evidence type="ECO:0000259" key="11">
    <source>
        <dbReference type="PROSITE" id="PS50893"/>
    </source>
</evidence>
<keyword evidence="5" id="KW-0547">Nucleotide-binding</keyword>
<feature type="transmembrane region" description="Helical" evidence="10">
    <location>
        <begin position="769"/>
        <end position="787"/>
    </location>
</feature>
<dbReference type="InterPro" id="IPR003593">
    <property type="entry name" value="AAA+_ATPase"/>
</dbReference>
<keyword evidence="6" id="KW-0067">ATP-binding</keyword>
<feature type="domain" description="ABC transporter" evidence="11">
    <location>
        <begin position="239"/>
        <end position="461"/>
    </location>
</feature>
<sequence>MRNDANDCRAPSVRLGQVRSLPPSELAQASVMGALCAAIAIVAVVLPHAGGLGLLGTVPMGLLAYRYRLRVLITATVAAGVIGFLVVGLSGFGAVALCAYVGGLAGIVKRRGRGTPTVIAASSGAGVVVGAVGVVALTVLTRLRQLVFHAITAAVDGVAAVLARVPHLQAATQELKRLFAEALDYWPWLVLGYAVVAIVVASLIGWWALSRVLERLGGIPDVHKLDASAGNGPIQPVPVQLDEVRLRYPHTDHDALRTVSLDVRAGEHVAITGANGSGKTTLMLILAGREPTSGTVERPGAVGLGQPGGTAVIMQHPESQVLGTRVADDVVWGLPPGKITDVGRLLAEVGLAGLAERDTGGLSGGELQRLAVAAALAREPALLIADEVTSMVDQQGRDALLAVFSGLTDRHQTALVHITHYSNEAVYADRTINLSDSLDNTAMVETAPAPAPTAAAGHQSQAPVLELASVGHEYGSGTPWAQTALRDISFVVHEGDGLLIHGGNGSGKSTLAWIMAGLTTPTTGTCLLDERHTSEQVGAVALQFQAARLQLMRSRVDLEVASAGGFSPDDHARVTAALAVVGLDAALAKRRIDQLSGGQMRRVVLAGLLARSPRVLILDEPLAGLDAASARGLVRLLADRRRDTGLTVVVISHDFAGLEELCPRILHLRDGLLEPAPDAARGDELTATTPARHPARRPPRPVVLLRPVPGHSAIHQLWAGTKLIVAFGISVLLTLYPEWLTIGLVATLVLAGAWVAHIPRGVLPSPPRWLWILLAVVGGTAILAGGGPQIQVGTVSLGLGGLLEFLRLTALSIVLLGMGALVSWTTNVAEIAPAVATLGRRLRPLRIPVDDWSVALALALRTFPMLIDEFRVLYAARRLRPKQTPRTRGARLRWLAADVIDLIVAVVTVTLRRADEMGDAITARGGTGQISAAPSRPKRADWVALSIVSVVCAAALAAGLVLGG</sequence>
<dbReference type="CDD" id="cd03225">
    <property type="entry name" value="ABC_cobalt_CbiO_domain1"/>
    <property type="match status" value="2"/>
</dbReference>
<dbReference type="InterPro" id="IPR018710">
    <property type="entry name" value="DUF2232"/>
</dbReference>
<evidence type="ECO:0000256" key="3">
    <source>
        <dbReference type="ARBA" id="ARBA00022448"/>
    </source>
</evidence>
<evidence type="ECO:0000256" key="10">
    <source>
        <dbReference type="SAM" id="Phobius"/>
    </source>
</evidence>
<dbReference type="EMBL" id="MVHV01000009">
    <property type="protein sequence ID" value="ORA82890.1"/>
    <property type="molecule type" value="Genomic_DNA"/>
</dbReference>
<comment type="subcellular location">
    <subcellularLocation>
        <location evidence="1">Membrane</location>
        <topology evidence="1">Multi-pass membrane protein</topology>
    </subcellularLocation>
</comment>
<feature type="transmembrane region" description="Helical" evidence="10">
    <location>
        <begin position="120"/>
        <end position="140"/>
    </location>
</feature>
<feature type="transmembrane region" description="Helical" evidence="10">
    <location>
        <begin position="942"/>
        <end position="962"/>
    </location>
</feature>
<dbReference type="Pfam" id="PF02361">
    <property type="entry name" value="CbiQ"/>
    <property type="match status" value="1"/>
</dbReference>
<dbReference type="InterPro" id="IPR003439">
    <property type="entry name" value="ABC_transporter-like_ATP-bd"/>
</dbReference>
<dbReference type="PANTHER" id="PTHR43553">
    <property type="entry name" value="HEAVY METAL TRANSPORTER"/>
    <property type="match status" value="1"/>
</dbReference>
<dbReference type="SUPFAM" id="SSF52540">
    <property type="entry name" value="P-loop containing nucleoside triphosphate hydrolases"/>
    <property type="match status" value="2"/>
</dbReference>
<dbReference type="PROSITE" id="PS00211">
    <property type="entry name" value="ABC_TRANSPORTER_1"/>
    <property type="match status" value="2"/>
</dbReference>
<feature type="transmembrane region" description="Helical" evidence="10">
    <location>
        <begin position="67"/>
        <end position="86"/>
    </location>
</feature>
<reference evidence="12 13" key="1">
    <citation type="submission" date="2017-02" db="EMBL/GenBank/DDBJ databases">
        <title>The new phylogeny of genus Mycobacterium.</title>
        <authorList>
            <person name="Tortoli E."/>
            <person name="Trovato A."/>
            <person name="Cirillo D.M."/>
        </authorList>
    </citation>
    <scope>NUCLEOTIDE SEQUENCE [LARGE SCALE GENOMIC DNA]</scope>
    <source>
        <strain evidence="12 13">IP1130001</strain>
    </source>
</reference>
<evidence type="ECO:0000256" key="8">
    <source>
        <dbReference type="ARBA" id="ARBA00023136"/>
    </source>
</evidence>
<proteinExistence type="inferred from homology"/>
<accession>A0ABX3SUN3</accession>
<evidence type="ECO:0000313" key="13">
    <source>
        <dbReference type="Proteomes" id="UP000243140"/>
    </source>
</evidence>
<keyword evidence="8 10" id="KW-0472">Membrane</keyword>
<evidence type="ECO:0000256" key="6">
    <source>
        <dbReference type="ARBA" id="ARBA00022840"/>
    </source>
</evidence>
<dbReference type="Gene3D" id="3.40.50.300">
    <property type="entry name" value="P-loop containing nucleotide triphosphate hydrolases"/>
    <property type="match status" value="2"/>
</dbReference>
<feature type="transmembrane region" description="Helical" evidence="10">
    <location>
        <begin position="808"/>
        <end position="832"/>
    </location>
</feature>
<dbReference type="InterPro" id="IPR050095">
    <property type="entry name" value="ECF_ABC_transporter_ATP-bd"/>
</dbReference>
<feature type="domain" description="ABC transporter" evidence="11">
    <location>
        <begin position="465"/>
        <end position="695"/>
    </location>
</feature>
<dbReference type="CDD" id="cd16914">
    <property type="entry name" value="EcfT"/>
    <property type="match status" value="1"/>
</dbReference>